<feature type="binding site" evidence="7 8">
    <location>
        <position position="296"/>
    </location>
    <ligand>
        <name>S-adenosyl-L-methionine</name>
        <dbReference type="ChEBI" id="CHEBI:59789"/>
    </ligand>
</feature>
<reference evidence="11 13" key="1">
    <citation type="journal article" date="2018" name="Front. Microbiol.">
        <title>Genome-Based Analysis Reveals the Taxonomy and Diversity of the Family Idiomarinaceae.</title>
        <authorList>
            <person name="Liu Y."/>
            <person name="Lai Q."/>
            <person name="Shao Z."/>
        </authorList>
    </citation>
    <scope>NUCLEOTIDE SEQUENCE [LARGE SCALE GENOMIC DNA]</scope>
    <source>
        <strain evidence="11 13">CF12-14</strain>
    </source>
</reference>
<name>A0A327WY13_9GAMM</name>
<comment type="catalytic activity">
    <reaction evidence="6 7">
        <text>uridine(54) in tRNA + S-adenosyl-L-methionine = 5-methyluridine(54) in tRNA + S-adenosyl-L-homocysteine + H(+)</text>
        <dbReference type="Rhea" id="RHEA:42712"/>
        <dbReference type="Rhea" id="RHEA-COMP:10167"/>
        <dbReference type="Rhea" id="RHEA-COMP:10193"/>
        <dbReference type="ChEBI" id="CHEBI:15378"/>
        <dbReference type="ChEBI" id="CHEBI:57856"/>
        <dbReference type="ChEBI" id="CHEBI:59789"/>
        <dbReference type="ChEBI" id="CHEBI:65315"/>
        <dbReference type="ChEBI" id="CHEBI:74447"/>
        <dbReference type="EC" id="2.1.1.35"/>
    </reaction>
</comment>
<reference evidence="10 12" key="2">
    <citation type="submission" date="2018-06" db="EMBL/GenBank/DDBJ databases">
        <title>Genomic Encyclopedia of Type Strains, Phase III (KMG-III): the genomes of soil and plant-associated and newly described type strains.</title>
        <authorList>
            <person name="Whitman W."/>
        </authorList>
    </citation>
    <scope>NUCLEOTIDE SEQUENCE [LARGE SCALE GENOMIC DNA]</scope>
    <source>
        <strain evidence="10 12">CGMCC 1.15366</strain>
    </source>
</reference>
<dbReference type="Pfam" id="PF05958">
    <property type="entry name" value="tRNA_U5-meth_tr"/>
    <property type="match status" value="1"/>
</dbReference>
<feature type="active site" description="Proton acceptor" evidence="7">
    <location>
        <position position="355"/>
    </location>
</feature>
<proteinExistence type="inferred from homology"/>
<feature type="binding site" evidence="7 8">
    <location>
        <position position="236"/>
    </location>
    <ligand>
        <name>S-adenosyl-L-methionine</name>
        <dbReference type="ChEBI" id="CHEBI:59789"/>
    </ligand>
</feature>
<comment type="catalytic activity">
    <reaction evidence="5 7">
        <text>uridine(341) in tmRNA + S-adenosyl-L-methionine = 5-methyluridine(341) in tmRNA + S-adenosyl-L-homocysteine + H(+)</text>
        <dbReference type="Rhea" id="RHEA:43612"/>
        <dbReference type="Rhea" id="RHEA-COMP:10630"/>
        <dbReference type="Rhea" id="RHEA-COMP:10631"/>
        <dbReference type="ChEBI" id="CHEBI:15378"/>
        <dbReference type="ChEBI" id="CHEBI:57856"/>
        <dbReference type="ChEBI" id="CHEBI:59789"/>
        <dbReference type="ChEBI" id="CHEBI:65315"/>
        <dbReference type="ChEBI" id="CHEBI:74447"/>
    </reaction>
</comment>
<feature type="binding site" evidence="7 8">
    <location>
        <position position="215"/>
    </location>
    <ligand>
        <name>S-adenosyl-L-methionine</name>
        <dbReference type="ChEBI" id="CHEBI:59789"/>
    </ligand>
</feature>
<feature type="binding site" evidence="7 8">
    <location>
        <position position="187"/>
    </location>
    <ligand>
        <name>S-adenosyl-L-methionine</name>
        <dbReference type="ChEBI" id="CHEBI:59789"/>
    </ligand>
</feature>
<dbReference type="PANTHER" id="PTHR47790:SF2">
    <property type="entry name" value="TRNA_TMRNA (URACIL-C(5))-METHYLTRANSFERASE"/>
    <property type="match status" value="1"/>
</dbReference>
<evidence type="ECO:0000313" key="11">
    <source>
        <dbReference type="EMBL" id="RUO24914.1"/>
    </source>
</evidence>
<evidence type="ECO:0000313" key="13">
    <source>
        <dbReference type="Proteomes" id="UP000287865"/>
    </source>
</evidence>
<dbReference type="InterPro" id="IPR029063">
    <property type="entry name" value="SAM-dependent_MTases_sf"/>
</dbReference>
<dbReference type="InterPro" id="IPR030390">
    <property type="entry name" value="MeTrfase_TrmA_AS"/>
</dbReference>
<evidence type="ECO:0000256" key="8">
    <source>
        <dbReference type="PROSITE-ProRule" id="PRU01024"/>
    </source>
</evidence>
<dbReference type="PANTHER" id="PTHR47790">
    <property type="entry name" value="TRNA/TMRNA (URACIL-C(5))-METHYLTRANSFERASE"/>
    <property type="match status" value="1"/>
</dbReference>
<dbReference type="EC" id="2.1.1.35" evidence="7"/>
<comment type="similarity">
    <text evidence="7">Belongs to the class I-like SAM-binding methyltransferase superfamily. RNA M5U methyltransferase family. TrmA subfamily.</text>
</comment>
<dbReference type="PROSITE" id="PS01230">
    <property type="entry name" value="TRMA_1"/>
    <property type="match status" value="1"/>
</dbReference>
<evidence type="ECO:0000256" key="2">
    <source>
        <dbReference type="ARBA" id="ARBA00022679"/>
    </source>
</evidence>
<dbReference type="HAMAP" id="MF_01011">
    <property type="entry name" value="RNA_methyltr_TrmA"/>
    <property type="match status" value="1"/>
</dbReference>
<feature type="binding site" evidence="7">
    <location>
        <position position="220"/>
    </location>
    <ligand>
        <name>S-adenosyl-L-methionine</name>
        <dbReference type="ChEBI" id="CHEBI:59789"/>
    </ligand>
</feature>
<keyword evidence="3 7" id="KW-0949">S-adenosyl-L-methionine</keyword>
<accession>A0A327WY13</accession>
<evidence type="ECO:0000256" key="9">
    <source>
        <dbReference type="PROSITE-ProRule" id="PRU10015"/>
    </source>
</evidence>
<keyword evidence="2 7" id="KW-0808">Transferase</keyword>
<dbReference type="OrthoDB" id="9804590at2"/>
<dbReference type="GO" id="GO:0000049">
    <property type="term" value="F:tRNA binding"/>
    <property type="evidence" value="ECO:0007669"/>
    <property type="project" value="TreeGrafter"/>
</dbReference>
<dbReference type="FunFam" id="3.40.50.150:FF:000012">
    <property type="entry name" value="tRNA/tmRNA (uracil-C(5))-methyltransferase"/>
    <property type="match status" value="1"/>
</dbReference>
<evidence type="ECO:0000256" key="4">
    <source>
        <dbReference type="ARBA" id="ARBA00022694"/>
    </source>
</evidence>
<dbReference type="PROSITE" id="PS51687">
    <property type="entry name" value="SAM_MT_RNA_M5U"/>
    <property type="match status" value="1"/>
</dbReference>
<dbReference type="GO" id="GO:0005829">
    <property type="term" value="C:cytosol"/>
    <property type="evidence" value="ECO:0007669"/>
    <property type="project" value="TreeGrafter"/>
</dbReference>
<dbReference type="Gene3D" id="3.40.50.150">
    <property type="entry name" value="Vaccinia Virus protein VP39"/>
    <property type="match status" value="1"/>
</dbReference>
<dbReference type="GO" id="GO:0030488">
    <property type="term" value="P:tRNA methylation"/>
    <property type="evidence" value="ECO:0007669"/>
    <property type="project" value="UniProtKB-UniRule"/>
</dbReference>
<comment type="function">
    <text evidence="7">Dual-specificity methyltransferase that catalyzes the formation of 5-methyluridine at position 54 (m5U54) in all tRNAs, and that of position 341 (m5U341) in tmRNA (transfer-mRNA).</text>
</comment>
<evidence type="ECO:0000256" key="5">
    <source>
        <dbReference type="ARBA" id="ARBA00051255"/>
    </source>
</evidence>
<dbReference type="GO" id="GO:0030697">
    <property type="term" value="F:tRNA (uracil(54)-C5)-methyltransferase activity, S-adenosyl methionine-dependent"/>
    <property type="evidence" value="ECO:0007669"/>
    <property type="project" value="UniProtKB-UniRule"/>
</dbReference>
<evidence type="ECO:0000313" key="10">
    <source>
        <dbReference type="EMBL" id="RAJ98252.1"/>
    </source>
</evidence>
<dbReference type="EMBL" id="PIPK01000005">
    <property type="protein sequence ID" value="RUO24914.1"/>
    <property type="molecule type" value="Genomic_DNA"/>
</dbReference>
<evidence type="ECO:0000256" key="7">
    <source>
        <dbReference type="HAMAP-Rule" id="MF_01011"/>
    </source>
</evidence>
<feature type="active site" description="Nucleophile" evidence="7 8">
    <location>
        <position position="321"/>
    </location>
</feature>
<feature type="active site" evidence="9">
    <location>
        <position position="321"/>
    </location>
</feature>
<dbReference type="FunFam" id="2.40.50.1070:FF:000001">
    <property type="entry name" value="tRNA/tmRNA (uracil-C(5))-methyltransferase"/>
    <property type="match status" value="1"/>
</dbReference>
<comment type="caution">
    <text evidence="10">The sequence shown here is derived from an EMBL/GenBank/DDBJ whole genome shotgun (WGS) entry which is preliminary data.</text>
</comment>
<dbReference type="Proteomes" id="UP000249203">
    <property type="component" value="Unassembled WGS sequence"/>
</dbReference>
<evidence type="ECO:0000313" key="12">
    <source>
        <dbReference type="Proteomes" id="UP000249203"/>
    </source>
</evidence>
<dbReference type="InterPro" id="IPR011869">
    <property type="entry name" value="TrmA_MeTrfase"/>
</dbReference>
<keyword evidence="13" id="KW-1185">Reference proteome</keyword>
<dbReference type="AlphaFoldDB" id="A0A327WY13"/>
<gene>
    <name evidence="7" type="primary">trmA</name>
    <name evidence="10" type="ORF">B0I24_1052</name>
    <name evidence="11" type="ORF">CWE07_07705</name>
</gene>
<protein>
    <recommendedName>
        <fullName evidence="7">tRNA/tmRNA (uracil-C(5))-methyltransferase</fullName>
        <ecNumber evidence="7">2.1.1.35</ecNumber>
    </recommendedName>
    <alternativeName>
        <fullName evidence="7">tRNA (uracil(54)-C(5))-methyltransferase</fullName>
    </alternativeName>
    <alternativeName>
        <fullName evidence="7">tRNA(m5U54)-methyltransferase</fullName>
        <shortName evidence="7">RUMT</shortName>
    </alternativeName>
    <alternativeName>
        <fullName evidence="7">tmRNA (uracil(341)-C(5))-methyltransferase</fullName>
    </alternativeName>
</protein>
<keyword evidence="1 7" id="KW-0489">Methyltransferase</keyword>
<evidence type="ECO:0000256" key="6">
    <source>
        <dbReference type="ARBA" id="ARBA00052788"/>
    </source>
</evidence>
<dbReference type="NCBIfam" id="TIGR02143">
    <property type="entry name" value="trmA_only"/>
    <property type="match status" value="1"/>
</dbReference>
<dbReference type="InterPro" id="IPR010280">
    <property type="entry name" value="U5_MeTrfase_fam"/>
</dbReference>
<evidence type="ECO:0000256" key="1">
    <source>
        <dbReference type="ARBA" id="ARBA00022603"/>
    </source>
</evidence>
<dbReference type="SUPFAM" id="SSF53335">
    <property type="entry name" value="S-adenosyl-L-methionine-dependent methyltransferases"/>
    <property type="match status" value="1"/>
</dbReference>
<dbReference type="RefSeq" id="WP_111569108.1">
    <property type="nucleotide sequence ID" value="NZ_PIPK01000005.1"/>
</dbReference>
<sequence>MSQSLPSRYQAQLDTKAEQLRQRLAPFTPPALEIHPSLPEHYRMRAEFRVWHEGDALYYIMFDQATRDKYRVDSLPAANQLINQLMPAVLEFIQFRPLLRKKLFQVDFLTSTTGEAVVSLLYHRQLEASWEEAADELRAALNQFAKVSIIGRARKQKVVLGSEAVMEQLEVNGRLYKFEQVENSFTQPNAGINQAMLTWASDVTKGLSNDLLELYCGNGNFSLPLATNFRRVLATEISKTSVRSAELNIALNQIDNVQVVRLAAEEVTQAIQGERVFRRLEGIDLSDYQCDTVLVDPPRAGLDADTLQMVSRYPHIVYISCNPQTLAENLETLTHTHHITRAALFDQFPFTEHTEVGVFLSAKS</sequence>
<dbReference type="CDD" id="cd02440">
    <property type="entry name" value="AdoMet_MTases"/>
    <property type="match status" value="1"/>
</dbReference>
<dbReference type="GO" id="GO:0019843">
    <property type="term" value="F:rRNA binding"/>
    <property type="evidence" value="ECO:0007669"/>
    <property type="project" value="TreeGrafter"/>
</dbReference>
<organism evidence="10 12">
    <name type="scientific">Aliidiomarina maris</name>
    <dbReference type="NCBI Taxonomy" id="531312"/>
    <lineage>
        <taxon>Bacteria</taxon>
        <taxon>Pseudomonadati</taxon>
        <taxon>Pseudomonadota</taxon>
        <taxon>Gammaproteobacteria</taxon>
        <taxon>Alteromonadales</taxon>
        <taxon>Idiomarinaceae</taxon>
        <taxon>Aliidiomarina</taxon>
    </lineage>
</organism>
<dbReference type="Proteomes" id="UP000287865">
    <property type="component" value="Unassembled WGS sequence"/>
</dbReference>
<keyword evidence="4 7" id="KW-0819">tRNA processing</keyword>
<evidence type="ECO:0000256" key="3">
    <source>
        <dbReference type="ARBA" id="ARBA00022691"/>
    </source>
</evidence>
<dbReference type="EMBL" id="QLMD01000005">
    <property type="protein sequence ID" value="RAJ98252.1"/>
    <property type="molecule type" value="Genomic_DNA"/>
</dbReference>
<dbReference type="Gene3D" id="2.40.50.1070">
    <property type="match status" value="1"/>
</dbReference>